<dbReference type="PANTHER" id="PTHR21192">
    <property type="entry name" value="NUCLEAR PROTEIN E3-3"/>
    <property type="match status" value="1"/>
</dbReference>
<accession>A0A1L6TDG3</accession>
<evidence type="ECO:0000313" key="1">
    <source>
        <dbReference type="EMBL" id="ALB23464.1"/>
    </source>
</evidence>
<protein>
    <submittedName>
        <fullName evidence="1">NADH dehydrogenase [ubiquinone] 1 alpha subcomplex assembly factor 3</fullName>
    </submittedName>
</protein>
<reference evidence="1 2" key="1">
    <citation type="journal article" date="2014" name="Genome Announc.">
        <title>Comparative Genome Analysis of Two Isolates of the Fish Pathogen Piscirickettsia salmonis from Different Hosts Reveals Major Differences in Virulence-Associated Secretion Systems.</title>
        <authorList>
            <person name="Bohle H."/>
            <person name="Henriquez P."/>
            <person name="Grothusen H."/>
            <person name="Navas E."/>
            <person name="Sandoval A."/>
            <person name="Bustamante F."/>
            <person name="Bustos P."/>
            <person name="Mancilla M."/>
        </authorList>
    </citation>
    <scope>NUCLEOTIDE SEQUENCE [LARGE SCALE GENOMIC DNA]</scope>
    <source>
        <strain evidence="2">B1-32597</strain>
    </source>
</reference>
<organism evidence="1 2">
    <name type="scientific">Piscirickettsia salmonis</name>
    <dbReference type="NCBI Taxonomy" id="1238"/>
    <lineage>
        <taxon>Bacteria</taxon>
        <taxon>Pseudomonadati</taxon>
        <taxon>Pseudomonadota</taxon>
        <taxon>Gammaproteobacteria</taxon>
        <taxon>Thiotrichales</taxon>
        <taxon>Piscirickettsiaceae</taxon>
        <taxon>Piscirickettsia</taxon>
    </lineage>
</organism>
<dbReference type="EMBL" id="CP012508">
    <property type="protein sequence ID" value="ALB23464.1"/>
    <property type="molecule type" value="Genomic_DNA"/>
</dbReference>
<dbReference type="Proteomes" id="UP000029558">
    <property type="component" value="Chromosome"/>
</dbReference>
<sequence length="122" mass="13969">MQFSRDTIEQKFFIRSFENNVFKVNDQNYETSLLISHNSLTPWQKMQLSELTDEDFKTLSALKVEVILLGTGAKQHFLPFHQQKILLMKGIGIEAMSTYAACKTYNILVAEGRKVAALLLIQ</sequence>
<dbReference type="PANTHER" id="PTHR21192:SF2">
    <property type="entry name" value="NADH DEHYDROGENASE [UBIQUINONE] 1 ALPHA SUBCOMPLEX ASSEMBLY FACTOR 3"/>
    <property type="match status" value="1"/>
</dbReference>
<dbReference type="Pfam" id="PF04430">
    <property type="entry name" value="DUF498"/>
    <property type="match status" value="1"/>
</dbReference>
<dbReference type="InterPro" id="IPR036748">
    <property type="entry name" value="MTH938-like_sf"/>
</dbReference>
<dbReference type="InterPro" id="IPR007523">
    <property type="entry name" value="NDUFAF3/AAMDC"/>
</dbReference>
<dbReference type="SUPFAM" id="SSF64076">
    <property type="entry name" value="MTH938-like"/>
    <property type="match status" value="1"/>
</dbReference>
<evidence type="ECO:0000313" key="2">
    <source>
        <dbReference type="Proteomes" id="UP000029558"/>
    </source>
</evidence>
<name>A0A1L6TDG3_PISSA</name>
<dbReference type="AlphaFoldDB" id="A0A1L6TDG3"/>
<dbReference type="OrthoDB" id="9800373at2"/>
<proteinExistence type="predicted"/>
<dbReference type="Gene3D" id="3.40.1230.10">
    <property type="entry name" value="MTH938-like"/>
    <property type="match status" value="1"/>
</dbReference>
<gene>
    <name evidence="1" type="ORF">KU39_2284</name>
</gene>
<dbReference type="RefSeq" id="WP_017376764.1">
    <property type="nucleotide sequence ID" value="NZ_CP012508.1"/>
</dbReference>